<comment type="caution">
    <text evidence="1">The sequence shown here is derived from an EMBL/GenBank/DDBJ whole genome shotgun (WGS) entry which is preliminary data.</text>
</comment>
<protein>
    <submittedName>
        <fullName evidence="1">Uncharacterized protein</fullName>
    </submittedName>
</protein>
<organism evidence="1 2">
    <name type="scientific">Desulfitobacterium hafniense DP7</name>
    <dbReference type="NCBI Taxonomy" id="537010"/>
    <lineage>
        <taxon>Bacteria</taxon>
        <taxon>Bacillati</taxon>
        <taxon>Bacillota</taxon>
        <taxon>Clostridia</taxon>
        <taxon>Eubacteriales</taxon>
        <taxon>Desulfitobacteriaceae</taxon>
        <taxon>Desulfitobacterium</taxon>
    </lineage>
</organism>
<dbReference type="HOGENOM" id="CLU_3117113_0_0_9"/>
<sequence length="50" mass="6004">MLRVEKGFIKISPIKLQKVHKVQKKEAKLFNPDHRHCELCLPILFPIYEF</sequence>
<dbReference type="Proteomes" id="UP000004416">
    <property type="component" value="Unassembled WGS sequence"/>
</dbReference>
<reference evidence="1 2" key="1">
    <citation type="submission" date="2011-08" db="EMBL/GenBank/DDBJ databases">
        <authorList>
            <person name="Weinstock G."/>
            <person name="Sodergren E."/>
            <person name="Clifton S."/>
            <person name="Fulton L."/>
            <person name="Fulton B."/>
            <person name="Courtney L."/>
            <person name="Fronick C."/>
            <person name="Harrison M."/>
            <person name="Strong C."/>
            <person name="Farmer C."/>
            <person name="Delahaunty K."/>
            <person name="Markovic C."/>
            <person name="Hall O."/>
            <person name="Minx P."/>
            <person name="Tomlinson C."/>
            <person name="Mitreva M."/>
            <person name="Hou S."/>
            <person name="Chen J."/>
            <person name="Wollam A."/>
            <person name="Pepin K.H."/>
            <person name="Johnson M."/>
            <person name="Bhonagiri V."/>
            <person name="Zhang X."/>
            <person name="Suruliraj S."/>
            <person name="Warren W."/>
            <person name="Chinwalla A."/>
            <person name="Mardis E.R."/>
            <person name="Wilson R.K."/>
        </authorList>
    </citation>
    <scope>NUCLEOTIDE SEQUENCE [LARGE SCALE GENOMIC DNA]</scope>
    <source>
        <strain evidence="1 2">DP7</strain>
    </source>
</reference>
<proteinExistence type="predicted"/>
<evidence type="ECO:0000313" key="2">
    <source>
        <dbReference type="Proteomes" id="UP000004416"/>
    </source>
</evidence>
<dbReference type="PATRIC" id="fig|537010.4.peg.1721"/>
<dbReference type="EMBL" id="AFZX01000041">
    <property type="protein sequence ID" value="EHL07489.1"/>
    <property type="molecule type" value="Genomic_DNA"/>
</dbReference>
<accession>G9XLK4</accession>
<gene>
    <name evidence="1" type="ORF">HMPREF0322_01839</name>
</gene>
<evidence type="ECO:0000313" key="1">
    <source>
        <dbReference type="EMBL" id="EHL07489.1"/>
    </source>
</evidence>
<name>G9XLK4_DESHA</name>
<dbReference type="AlphaFoldDB" id="G9XLK4"/>